<evidence type="ECO:0000256" key="2">
    <source>
        <dbReference type="ARBA" id="ARBA00022723"/>
    </source>
</evidence>
<sequence>MTDTSGALGAMDFARAIAPMRPETFFTEYFEKRHLVIRREDPLYYADLLAIGDIDALLSTTQLPVGDLNMVNKGKGIEAEAISQLSGLIDPVRVAQQFAEGGTVVLPQLHRYIPKLARYCRALETVFSCDLQTNIYLTPDNAQGFKTHYDSHDVIVLQVHGSKTWNIYESPLELPLRSQGFEPEGFVPGKLIDSFVLHAGDMCYVPRGVVHDAIATDEVSLHITTGLLAPRWIDVLVEALVEEAQKDPALRGVVPPGYANDGFDMAPQVERFHALMARAMASIDPETTLEGFAHEFRRRRMPVVPGQFLQAAMAERIMVGSVVARREDLIFKLRETGAGDDAQIVLEIYGAEISFPAYCAEPLRDALTRDRFKVGDLAGDLDAEGQVVLVQRLLREGVLFAA</sequence>
<dbReference type="Proteomes" id="UP000245911">
    <property type="component" value="Unassembled WGS sequence"/>
</dbReference>
<name>A0A2T8HWU1_9RHOB</name>
<dbReference type="PANTHER" id="PTHR13096:SF9">
    <property type="entry name" value="BIFUNCTIONAL LYSINE-SPECIFIC DEMETHYLASE AND HISTIDYL-HYDROXYLASE"/>
    <property type="match status" value="1"/>
</dbReference>
<keyword evidence="6" id="KW-1185">Reference proteome</keyword>
<comment type="caution">
    <text evidence="5">The sequence shown here is derived from an EMBL/GenBank/DDBJ whole genome shotgun (WGS) entry which is preliminary data.</text>
</comment>
<dbReference type="InterPro" id="IPR039994">
    <property type="entry name" value="NO66-like"/>
</dbReference>
<accession>A0A2T8HWU1</accession>
<feature type="domain" description="JmjC" evidence="4">
    <location>
        <begin position="102"/>
        <end position="244"/>
    </location>
</feature>
<dbReference type="Pfam" id="PF08007">
    <property type="entry name" value="JmjC_2"/>
    <property type="match status" value="1"/>
</dbReference>
<evidence type="ECO:0000259" key="4">
    <source>
        <dbReference type="PROSITE" id="PS51184"/>
    </source>
</evidence>
<dbReference type="GO" id="GO:0032453">
    <property type="term" value="F:histone H3K4 demethylase activity"/>
    <property type="evidence" value="ECO:0007669"/>
    <property type="project" value="TreeGrafter"/>
</dbReference>
<reference evidence="5 6" key="1">
    <citation type="submission" date="2018-04" db="EMBL/GenBank/DDBJ databases">
        <title>Pararhodobacter oceanense sp. nov., isolated from marine intertidal sediment.</title>
        <authorList>
            <person name="Wang X.-L."/>
            <person name="Du Z.-J."/>
        </authorList>
    </citation>
    <scope>NUCLEOTIDE SEQUENCE [LARGE SCALE GENOMIC DNA]</scope>
    <source>
        <strain evidence="5 6">AM505</strain>
    </source>
</reference>
<dbReference type="EMBL" id="QDKM01000002">
    <property type="protein sequence ID" value="PVH29895.1"/>
    <property type="molecule type" value="Genomic_DNA"/>
</dbReference>
<proteinExistence type="predicted"/>
<dbReference type="PANTHER" id="PTHR13096">
    <property type="entry name" value="MINA53 MYC INDUCED NUCLEAR ANTIGEN"/>
    <property type="match status" value="1"/>
</dbReference>
<evidence type="ECO:0000313" key="5">
    <source>
        <dbReference type="EMBL" id="PVH29895.1"/>
    </source>
</evidence>
<dbReference type="AlphaFoldDB" id="A0A2T8HWU1"/>
<dbReference type="Gene3D" id="2.60.120.650">
    <property type="entry name" value="Cupin"/>
    <property type="match status" value="1"/>
</dbReference>
<dbReference type="GO" id="GO:0046872">
    <property type="term" value="F:metal ion binding"/>
    <property type="evidence" value="ECO:0007669"/>
    <property type="project" value="UniProtKB-KW"/>
</dbReference>
<comment type="cofactor">
    <cofactor evidence="1">
        <name>Fe(2+)</name>
        <dbReference type="ChEBI" id="CHEBI:29033"/>
    </cofactor>
</comment>
<keyword evidence="3" id="KW-0408">Iron</keyword>
<dbReference type="PROSITE" id="PS51184">
    <property type="entry name" value="JMJC"/>
    <property type="match status" value="1"/>
</dbReference>
<dbReference type="RefSeq" id="WP_116557786.1">
    <property type="nucleotide sequence ID" value="NZ_QDKM01000002.1"/>
</dbReference>
<organism evidence="5 6">
    <name type="scientific">Pararhodobacter oceanensis</name>
    <dbReference type="NCBI Taxonomy" id="2172121"/>
    <lineage>
        <taxon>Bacteria</taxon>
        <taxon>Pseudomonadati</taxon>
        <taxon>Pseudomonadota</taxon>
        <taxon>Alphaproteobacteria</taxon>
        <taxon>Rhodobacterales</taxon>
        <taxon>Paracoccaceae</taxon>
        <taxon>Pararhodobacter</taxon>
    </lineage>
</organism>
<keyword evidence="2" id="KW-0479">Metal-binding</keyword>
<evidence type="ECO:0000313" key="6">
    <source>
        <dbReference type="Proteomes" id="UP000245911"/>
    </source>
</evidence>
<gene>
    <name evidence="5" type="ORF">DDE20_07310</name>
</gene>
<dbReference type="OrthoDB" id="9764016at2"/>
<dbReference type="InterPro" id="IPR003347">
    <property type="entry name" value="JmjC_dom"/>
</dbReference>
<dbReference type="SUPFAM" id="SSF51197">
    <property type="entry name" value="Clavaminate synthase-like"/>
    <property type="match status" value="1"/>
</dbReference>
<protein>
    <recommendedName>
        <fullName evidence="4">JmjC domain-containing protein</fullName>
    </recommendedName>
</protein>
<evidence type="ECO:0000256" key="3">
    <source>
        <dbReference type="ARBA" id="ARBA00023004"/>
    </source>
</evidence>
<dbReference type="GO" id="GO:0051864">
    <property type="term" value="F:histone H3K36 demethylase activity"/>
    <property type="evidence" value="ECO:0007669"/>
    <property type="project" value="TreeGrafter"/>
</dbReference>
<evidence type="ECO:0000256" key="1">
    <source>
        <dbReference type="ARBA" id="ARBA00001954"/>
    </source>
</evidence>